<dbReference type="Gene3D" id="1.10.10.10">
    <property type="entry name" value="Winged helix-like DNA-binding domain superfamily/Winged helix DNA-binding domain"/>
    <property type="match status" value="1"/>
</dbReference>
<dbReference type="InterPro" id="IPR036390">
    <property type="entry name" value="WH_DNA-bd_sf"/>
</dbReference>
<dbReference type="InterPro" id="IPR036388">
    <property type="entry name" value="WH-like_DNA-bd_sf"/>
</dbReference>
<keyword evidence="5" id="KW-1185">Reference proteome</keyword>
<evidence type="ECO:0000313" key="5">
    <source>
        <dbReference type="Proteomes" id="UP001611494"/>
    </source>
</evidence>
<gene>
    <name evidence="4" type="ORF">ACH49Z_07915</name>
</gene>
<keyword evidence="2" id="KW-0804">Transcription</keyword>
<dbReference type="Pfam" id="PF13280">
    <property type="entry name" value="WYL"/>
    <property type="match status" value="1"/>
</dbReference>
<evidence type="ECO:0000256" key="2">
    <source>
        <dbReference type="ARBA" id="ARBA00023163"/>
    </source>
</evidence>
<dbReference type="SUPFAM" id="SSF46785">
    <property type="entry name" value="Winged helix' DNA-binding domain"/>
    <property type="match status" value="1"/>
</dbReference>
<dbReference type="InterPro" id="IPR013196">
    <property type="entry name" value="HTH_11"/>
</dbReference>
<feature type="domain" description="HTH deoR-type" evidence="3">
    <location>
        <begin position="2"/>
        <end position="67"/>
    </location>
</feature>
<dbReference type="InterPro" id="IPR001034">
    <property type="entry name" value="DeoR_HTH"/>
</dbReference>
<sequence length="223" mass="25366">MRASRLVSILLLLQNRERMTAQELAGVLEVSVRTVYRDMESLSAAGVPLYGESGHDGGYRLLGGFRTRLTGLTADEADSLFLTGIPMAATDLGMGAVASAVQLELMASLPAEIRDRADRIAQRFHLDTPRWYHEVDRTPHLVVVADAVWNCRTMRMRYLRWTEPHEITRTLQPYGLVLEAGHWYLVAATAEELRTYRISRIIDLDVLDERFDIPDEFDLADYW</sequence>
<accession>A0ABW7VVN7</accession>
<dbReference type="InterPro" id="IPR051534">
    <property type="entry name" value="CBASS_pafABC_assoc_protein"/>
</dbReference>
<evidence type="ECO:0000259" key="3">
    <source>
        <dbReference type="PROSITE" id="PS51000"/>
    </source>
</evidence>
<dbReference type="EMBL" id="JBIRYL010000001">
    <property type="protein sequence ID" value="MFI2229765.1"/>
    <property type="molecule type" value="Genomic_DNA"/>
</dbReference>
<evidence type="ECO:0000256" key="1">
    <source>
        <dbReference type="ARBA" id="ARBA00023015"/>
    </source>
</evidence>
<name>A0ABW7VVN7_9NOCA</name>
<keyword evidence="1" id="KW-0805">Transcription regulation</keyword>
<dbReference type="PROSITE" id="PS51000">
    <property type="entry name" value="HTH_DEOR_2"/>
    <property type="match status" value="1"/>
</dbReference>
<evidence type="ECO:0000313" key="4">
    <source>
        <dbReference type="EMBL" id="MFI2229765.1"/>
    </source>
</evidence>
<dbReference type="PANTHER" id="PTHR34580">
    <property type="match status" value="1"/>
</dbReference>
<protein>
    <submittedName>
        <fullName evidence="4">Helix-turn-helix transcriptional regulator</fullName>
    </submittedName>
</protein>
<proteinExistence type="predicted"/>
<dbReference type="PANTHER" id="PTHR34580:SF1">
    <property type="entry name" value="PROTEIN PAFC"/>
    <property type="match status" value="1"/>
</dbReference>
<reference evidence="4 5" key="1">
    <citation type="submission" date="2024-10" db="EMBL/GenBank/DDBJ databases">
        <title>The Natural Products Discovery Center: Release of the First 8490 Sequenced Strains for Exploring Actinobacteria Biosynthetic Diversity.</title>
        <authorList>
            <person name="Kalkreuter E."/>
            <person name="Kautsar S.A."/>
            <person name="Yang D."/>
            <person name="Bader C.D."/>
            <person name="Teijaro C.N."/>
            <person name="Fluegel L."/>
            <person name="Davis C.M."/>
            <person name="Simpson J.R."/>
            <person name="Lauterbach L."/>
            <person name="Steele A.D."/>
            <person name="Gui C."/>
            <person name="Meng S."/>
            <person name="Li G."/>
            <person name="Viehrig K."/>
            <person name="Ye F."/>
            <person name="Su P."/>
            <person name="Kiefer A.F."/>
            <person name="Nichols A."/>
            <person name="Cepeda A.J."/>
            <person name="Yan W."/>
            <person name="Fan B."/>
            <person name="Jiang Y."/>
            <person name="Adhikari A."/>
            <person name="Zheng C.-J."/>
            <person name="Schuster L."/>
            <person name="Cowan T.M."/>
            <person name="Smanski M.J."/>
            <person name="Chevrette M.G."/>
            <person name="De Carvalho L.P.S."/>
            <person name="Shen B."/>
        </authorList>
    </citation>
    <scope>NUCLEOTIDE SEQUENCE [LARGE SCALE GENOMIC DNA]</scope>
    <source>
        <strain evidence="4 5">NPDC019377</strain>
    </source>
</reference>
<dbReference type="Pfam" id="PF08279">
    <property type="entry name" value="HTH_11"/>
    <property type="match status" value="1"/>
</dbReference>
<dbReference type="Proteomes" id="UP001611494">
    <property type="component" value="Unassembled WGS sequence"/>
</dbReference>
<dbReference type="PROSITE" id="PS52050">
    <property type="entry name" value="WYL"/>
    <property type="match status" value="1"/>
</dbReference>
<organism evidence="4 5">
    <name type="scientific">Nocardia testacea</name>
    <dbReference type="NCBI Taxonomy" id="248551"/>
    <lineage>
        <taxon>Bacteria</taxon>
        <taxon>Bacillati</taxon>
        <taxon>Actinomycetota</taxon>
        <taxon>Actinomycetes</taxon>
        <taxon>Mycobacteriales</taxon>
        <taxon>Nocardiaceae</taxon>
        <taxon>Nocardia</taxon>
    </lineage>
</organism>
<comment type="caution">
    <text evidence="4">The sequence shown here is derived from an EMBL/GenBank/DDBJ whole genome shotgun (WGS) entry which is preliminary data.</text>
</comment>
<dbReference type="InterPro" id="IPR026881">
    <property type="entry name" value="WYL_dom"/>
</dbReference>
<dbReference type="RefSeq" id="WP_397060836.1">
    <property type="nucleotide sequence ID" value="NZ_JBIRYL010000001.1"/>
</dbReference>